<accession>A0A7Y6IHW3</accession>
<dbReference type="EMBL" id="JABWGN010000018">
    <property type="protein sequence ID" value="NUW37134.1"/>
    <property type="molecule type" value="Genomic_DNA"/>
</dbReference>
<keyword evidence="2" id="KW-0378">Hydrolase</keyword>
<dbReference type="AlphaFoldDB" id="A0A7Y6IHW3"/>
<gene>
    <name evidence="2" type="ORF">HTZ77_37890</name>
</gene>
<evidence type="ECO:0000313" key="2">
    <source>
        <dbReference type="EMBL" id="NUW37134.1"/>
    </source>
</evidence>
<evidence type="ECO:0000313" key="3">
    <source>
        <dbReference type="Proteomes" id="UP000586042"/>
    </source>
</evidence>
<keyword evidence="2" id="KW-0540">Nuclease</keyword>
<feature type="domain" description="ScoMcrA-like SRA" evidence="1">
    <location>
        <begin position="15"/>
        <end position="161"/>
    </location>
</feature>
<sequence length="312" mass="34684">MDTRSDAPVWTLKPGEQIERKQLHATYGGRTQAGIAPSSLTPNVFLFTNLVESERQGYFDGWMPDGLFHFTGEGQYGDQRMMSGNASILNHKAEGRALRVFLVASRALTYVGEFELDDTEPYYEIDAPDAKGGRLRKVIVFRLRAVDAEVLAPQSSLARLLAASPHKVQELPIEAHPVTERTFVTPSRQVDQVDRTENQLLVDFSGHLRGKGHTVTRHQFLPEGEKRPLFTDLYDENLQLLVEVKGSATRTSVRMAIGQLADYGRFLPDAARAILLPAKPARTDLIELAHSQDIMIIWPEGGGYSSSRGDAL</sequence>
<protein>
    <submittedName>
        <fullName evidence="2">Restriction endonuclease</fullName>
    </submittedName>
</protein>
<dbReference type="RefSeq" id="WP_175594570.1">
    <property type="nucleotide sequence ID" value="NZ_JABWGN010000018.1"/>
</dbReference>
<comment type="caution">
    <text evidence="2">The sequence shown here is derived from an EMBL/GenBank/DDBJ whole genome shotgun (WGS) entry which is preliminary data.</text>
</comment>
<keyword evidence="3" id="KW-1185">Reference proteome</keyword>
<dbReference type="GO" id="GO:0004519">
    <property type="term" value="F:endonuclease activity"/>
    <property type="evidence" value="ECO:0007669"/>
    <property type="project" value="UniProtKB-KW"/>
</dbReference>
<dbReference type="Pfam" id="PF26348">
    <property type="entry name" value="SRA_ScoMcrA"/>
    <property type="match status" value="1"/>
</dbReference>
<organism evidence="2 3">
    <name type="scientific">Nonomuraea montanisoli</name>
    <dbReference type="NCBI Taxonomy" id="2741721"/>
    <lineage>
        <taxon>Bacteria</taxon>
        <taxon>Bacillati</taxon>
        <taxon>Actinomycetota</taxon>
        <taxon>Actinomycetes</taxon>
        <taxon>Streptosporangiales</taxon>
        <taxon>Streptosporangiaceae</taxon>
        <taxon>Nonomuraea</taxon>
    </lineage>
</organism>
<proteinExistence type="predicted"/>
<reference evidence="2 3" key="1">
    <citation type="submission" date="2020-06" db="EMBL/GenBank/DDBJ databases">
        <title>Nonomuraea sp. SMC257, a novel actinomycete isolated from soil.</title>
        <authorList>
            <person name="Chanama M."/>
        </authorList>
    </citation>
    <scope>NUCLEOTIDE SEQUENCE [LARGE SCALE GENOMIC DNA]</scope>
    <source>
        <strain evidence="2 3">SMC257</strain>
    </source>
</reference>
<dbReference type="InterPro" id="IPR058712">
    <property type="entry name" value="SRA_ScoMcrA"/>
</dbReference>
<dbReference type="Proteomes" id="UP000586042">
    <property type="component" value="Unassembled WGS sequence"/>
</dbReference>
<evidence type="ECO:0000259" key="1">
    <source>
        <dbReference type="Pfam" id="PF26348"/>
    </source>
</evidence>
<name>A0A7Y6IHW3_9ACTN</name>
<keyword evidence="2" id="KW-0255">Endonuclease</keyword>